<evidence type="ECO:0000313" key="3">
    <source>
        <dbReference type="EMBL" id="PIA47840.1"/>
    </source>
</evidence>
<reference evidence="3 4" key="1">
    <citation type="submission" date="2017-09" db="EMBL/GenBank/DDBJ databases">
        <title>WGS assembly of Aquilegia coerulea Goldsmith.</title>
        <authorList>
            <person name="Hodges S."/>
            <person name="Kramer E."/>
            <person name="Nordborg M."/>
            <person name="Tomkins J."/>
            <person name="Borevitz J."/>
            <person name="Derieg N."/>
            <person name="Yan J."/>
            <person name="Mihaltcheva S."/>
            <person name="Hayes R.D."/>
            <person name="Rokhsar D."/>
        </authorList>
    </citation>
    <scope>NUCLEOTIDE SEQUENCE [LARGE SCALE GENOMIC DNA]</scope>
    <source>
        <strain evidence="4">cv. Goldsmith</strain>
    </source>
</reference>
<evidence type="ECO:0000313" key="4">
    <source>
        <dbReference type="Proteomes" id="UP000230069"/>
    </source>
</evidence>
<keyword evidence="1" id="KW-0813">Transport</keyword>
<gene>
    <name evidence="3" type="ORF">AQUCO_01400434v1</name>
</gene>
<dbReference type="InterPro" id="IPR007930">
    <property type="entry name" value="DUF724"/>
</dbReference>
<evidence type="ECO:0008006" key="5">
    <source>
        <dbReference type="Google" id="ProtNLM"/>
    </source>
</evidence>
<keyword evidence="4" id="KW-1185">Reference proteome</keyword>
<dbReference type="Proteomes" id="UP000230069">
    <property type="component" value="Unassembled WGS sequence"/>
</dbReference>
<name>A0A2G5DWF9_AQUCA</name>
<evidence type="ECO:0000256" key="1">
    <source>
        <dbReference type="ARBA" id="ARBA00022448"/>
    </source>
</evidence>
<keyword evidence="2" id="KW-0341">Growth regulation</keyword>
<dbReference type="OrthoDB" id="687110at2759"/>
<dbReference type="AlphaFoldDB" id="A0A2G5DWF9"/>
<accession>A0A2G5DWF9</accession>
<evidence type="ECO:0000256" key="2">
    <source>
        <dbReference type="ARBA" id="ARBA00022604"/>
    </source>
</evidence>
<dbReference type="InParanoid" id="A0A2G5DWF9"/>
<protein>
    <recommendedName>
        <fullName evidence="5">DUF724 domain-containing protein</fullName>
    </recommendedName>
</protein>
<dbReference type="Pfam" id="PF05266">
    <property type="entry name" value="DUF724"/>
    <property type="match status" value="1"/>
</dbReference>
<sequence length="387" mass="44371">MEKWTNKKSKTVNLIKACPAKGTVLTDAHDIFSFSTDPHDVSLTTRKGKKNVMEAENSKVIGFPKAHVPTGQTKEPLCSTEVGGMSYQRVNVLERKRGTTGEKSKRRRTKTPVPFQKKGVQPVNQLISDDAIPFGNASIQSYVSPESSDVFKSLFLEKSTAFDDQHQYDYVRRQESIDFTINTLSPMQQDERPLLLQDGNSLFVKNPNYWESIESNEVFQLMPQRPHFNFLKQHNEDMREGYALGMMFNFVKLVERTLKATPDTPRSMFENILKALPDLEEHGFTVHPIRSRLIELLSIKDSYTELNDSSKIAETKFIEGKHKFDERQERITQLKIELQTLTMEAEMEGSHVAELQKTRDTYNESIHMTRLYFLTQAASPLVGTHCE</sequence>
<dbReference type="EMBL" id="KZ305031">
    <property type="protein sequence ID" value="PIA47840.1"/>
    <property type="molecule type" value="Genomic_DNA"/>
</dbReference>
<proteinExistence type="predicted"/>
<organism evidence="3 4">
    <name type="scientific">Aquilegia coerulea</name>
    <name type="common">Rocky mountain columbine</name>
    <dbReference type="NCBI Taxonomy" id="218851"/>
    <lineage>
        <taxon>Eukaryota</taxon>
        <taxon>Viridiplantae</taxon>
        <taxon>Streptophyta</taxon>
        <taxon>Embryophyta</taxon>
        <taxon>Tracheophyta</taxon>
        <taxon>Spermatophyta</taxon>
        <taxon>Magnoliopsida</taxon>
        <taxon>Ranunculales</taxon>
        <taxon>Ranunculaceae</taxon>
        <taxon>Thalictroideae</taxon>
        <taxon>Aquilegia</taxon>
    </lineage>
</organism>